<dbReference type="Gene3D" id="3.20.20.70">
    <property type="entry name" value="Aldolase class I"/>
    <property type="match status" value="1"/>
</dbReference>
<accession>A0A098R0B2</accession>
<dbReference type="InterPro" id="IPR000887">
    <property type="entry name" value="Aldlse_KDPG_KHG"/>
</dbReference>
<dbReference type="PANTHER" id="PTHR30246:SF1">
    <property type="entry name" value="2-DEHYDRO-3-DEOXY-6-PHOSPHOGALACTONATE ALDOLASE-RELATED"/>
    <property type="match status" value="1"/>
</dbReference>
<evidence type="ECO:0000313" key="6">
    <source>
        <dbReference type="EMBL" id="KGE73354.1"/>
    </source>
</evidence>
<evidence type="ECO:0000256" key="2">
    <source>
        <dbReference type="ARBA" id="ARBA00006906"/>
    </source>
</evidence>
<evidence type="ECO:0008006" key="8">
    <source>
        <dbReference type="Google" id="ProtNLM"/>
    </source>
</evidence>
<keyword evidence="7" id="KW-1185">Reference proteome</keyword>
<evidence type="ECO:0000256" key="3">
    <source>
        <dbReference type="ARBA" id="ARBA00011233"/>
    </source>
</evidence>
<evidence type="ECO:0000256" key="1">
    <source>
        <dbReference type="ARBA" id="ARBA00004761"/>
    </source>
</evidence>
<dbReference type="Proteomes" id="UP000029692">
    <property type="component" value="Unassembled WGS sequence"/>
</dbReference>
<dbReference type="AlphaFoldDB" id="A0A098R0B2"/>
<evidence type="ECO:0000313" key="7">
    <source>
        <dbReference type="Proteomes" id="UP000029692"/>
    </source>
</evidence>
<dbReference type="InterPro" id="IPR013785">
    <property type="entry name" value="Aldolase_TIM"/>
</dbReference>
<evidence type="ECO:0000256" key="4">
    <source>
        <dbReference type="ARBA" id="ARBA00023239"/>
    </source>
</evidence>
<dbReference type="Pfam" id="PF01081">
    <property type="entry name" value="Aldolase"/>
    <property type="match status" value="1"/>
</dbReference>
<dbReference type="SUPFAM" id="SSF51569">
    <property type="entry name" value="Aldolase"/>
    <property type="match status" value="1"/>
</dbReference>
<comment type="caution">
    <text evidence="6">The sequence shown here is derived from an EMBL/GenBank/DDBJ whole genome shotgun (WGS) entry which is preliminary data.</text>
</comment>
<dbReference type="PANTHER" id="PTHR30246">
    <property type="entry name" value="2-KETO-3-DEOXY-6-PHOSPHOGLUCONATE ALDOLASE"/>
    <property type="match status" value="1"/>
</dbReference>
<protein>
    <recommendedName>
        <fullName evidence="8">2-dehydro-3-deoxy-phosphogluconate aldolase</fullName>
    </recommendedName>
</protein>
<keyword evidence="5" id="KW-0119">Carbohydrate metabolism</keyword>
<dbReference type="GO" id="GO:0016829">
    <property type="term" value="F:lyase activity"/>
    <property type="evidence" value="ECO:0007669"/>
    <property type="project" value="UniProtKB-KW"/>
</dbReference>
<organism evidence="6 7">
    <name type="scientific">Spirochaeta lutea</name>
    <dbReference type="NCBI Taxonomy" id="1480694"/>
    <lineage>
        <taxon>Bacteria</taxon>
        <taxon>Pseudomonadati</taxon>
        <taxon>Spirochaetota</taxon>
        <taxon>Spirochaetia</taxon>
        <taxon>Spirochaetales</taxon>
        <taxon>Spirochaetaceae</taxon>
        <taxon>Spirochaeta</taxon>
    </lineage>
</organism>
<dbReference type="EMBL" id="JNUP01000031">
    <property type="protein sequence ID" value="KGE73354.1"/>
    <property type="molecule type" value="Genomic_DNA"/>
</dbReference>
<dbReference type="PROSITE" id="PS00160">
    <property type="entry name" value="ALDOLASE_KDPG_KHG_2"/>
    <property type="match status" value="1"/>
</dbReference>
<proteinExistence type="inferred from homology"/>
<comment type="pathway">
    <text evidence="1">Carbohydrate acid metabolism.</text>
</comment>
<dbReference type="InterPro" id="IPR031338">
    <property type="entry name" value="KDPG/KHG_AS_2"/>
</dbReference>
<dbReference type="CDD" id="cd00452">
    <property type="entry name" value="KDPG_aldolase"/>
    <property type="match status" value="1"/>
</dbReference>
<sequence>MLSLERLIPLASIENSLMAITLADRARSAGFKVLEFTFRVAGAAEVIRAVKEVHPELLICAGTVLHIEDARAALDAGAELVVSPGFNADLVRFCLDQGAAVLPGVATPTEVEYGIRMGLTRLKLFPAGVLGGPSMLQALSGPYPGVRFVPTGGIGPGNLLEYLSLPNVLACAGSWMVPKSLVASQDWDGISRHLREAILLVR</sequence>
<name>A0A098R0B2_9SPIO</name>
<dbReference type="eggNOG" id="COG0800">
    <property type="taxonomic scope" value="Bacteria"/>
</dbReference>
<dbReference type="NCBIfam" id="TIGR01182">
    <property type="entry name" value="eda"/>
    <property type="match status" value="1"/>
</dbReference>
<comment type="subunit">
    <text evidence="3">Homotrimer.</text>
</comment>
<gene>
    <name evidence="6" type="ORF">DC28_04335</name>
</gene>
<reference evidence="6 7" key="1">
    <citation type="submission" date="2014-05" db="EMBL/GenBank/DDBJ databases">
        <title>De novo Genome Sequence of Spirocheata sp.</title>
        <authorList>
            <person name="Shivani Y."/>
            <person name="Subhash Y."/>
            <person name="Tushar L."/>
            <person name="Sasikala C."/>
            <person name="Ramana C.V."/>
        </authorList>
    </citation>
    <scope>NUCLEOTIDE SEQUENCE [LARGE SCALE GENOMIC DNA]</scope>
    <source>
        <strain evidence="6 7">JC230</strain>
    </source>
</reference>
<comment type="similarity">
    <text evidence="2">Belongs to the KHG/KDPG aldolase family.</text>
</comment>
<keyword evidence="4" id="KW-0456">Lyase</keyword>
<evidence type="ECO:0000256" key="5">
    <source>
        <dbReference type="ARBA" id="ARBA00023277"/>
    </source>
</evidence>
<dbReference type="STRING" id="1480694.DC28_04335"/>